<evidence type="ECO:0000313" key="2">
    <source>
        <dbReference type="Proteomes" id="UP000011864"/>
    </source>
</evidence>
<sequence length="327" mass="36616">MAKLIFIETHMKILFFLTLVLCSSLTIADSHYSYSEIKIGVENISYAEKLSNVAGLGQLSQSIDVTNPTIRQISYSGINDSWGFYIETASSISTEIATEQWSMDTFGEIQTNAFKIKANEISMKTAYNWNNALQFTWGAQIYTSSFTRSNFAFSQPGAQFFDDALIDLPREDGDDVPRYLLPSQSTNDAQTPQQALNSRVMPVVSVSEDQVGISMSVGARYDTINLSSIKKLSWYLDGEVILPAYTQVQNTQFETTTLSKSFNGWGVNAELGLRYHFTKTLAWVFAVDALYTSRDTITENLSNGRRLIVPKIEYSNISISSGLHWAY</sequence>
<keyword evidence="2" id="KW-1185">Reference proteome</keyword>
<dbReference type="PATRIC" id="fig|1129794.4.peg.4806"/>
<protein>
    <submittedName>
        <fullName evidence="1">Uncharacterized protein</fullName>
    </submittedName>
</protein>
<reference evidence="1 2" key="1">
    <citation type="journal article" date="2013" name="Genome Announc.">
        <title>Complete Genome Sequence of Glaciecola psychrophila Strain 170T.</title>
        <authorList>
            <person name="Yin J."/>
            <person name="Chen J."/>
            <person name="Liu G."/>
            <person name="Yu Y."/>
            <person name="Song L."/>
            <person name="Wang X."/>
            <person name="Qu X."/>
        </authorList>
    </citation>
    <scope>NUCLEOTIDE SEQUENCE [LARGE SCALE GENOMIC DNA]</scope>
    <source>
        <strain evidence="1 2">170</strain>
    </source>
</reference>
<dbReference type="OrthoDB" id="6098112at2"/>
<dbReference type="Proteomes" id="UP000011864">
    <property type="component" value="Chromosome"/>
</dbReference>
<proteinExistence type="predicted"/>
<dbReference type="HOGENOM" id="CLU_876810_0_0_6"/>
<accession>K6ZVP2</accession>
<dbReference type="eggNOG" id="ENOG502Z9Q4">
    <property type="taxonomic scope" value="Bacteria"/>
</dbReference>
<gene>
    <name evidence="1" type="ORF">C427_4824</name>
</gene>
<organism evidence="1 2">
    <name type="scientific">Paraglaciecola psychrophila 170</name>
    <dbReference type="NCBI Taxonomy" id="1129794"/>
    <lineage>
        <taxon>Bacteria</taxon>
        <taxon>Pseudomonadati</taxon>
        <taxon>Pseudomonadota</taxon>
        <taxon>Gammaproteobacteria</taxon>
        <taxon>Alteromonadales</taxon>
        <taxon>Alteromonadaceae</taxon>
        <taxon>Paraglaciecola</taxon>
    </lineage>
</organism>
<name>K6ZVP2_9ALTE</name>
<dbReference type="STRING" id="1129794.C427_4824"/>
<evidence type="ECO:0000313" key="1">
    <source>
        <dbReference type="EMBL" id="AGH46923.1"/>
    </source>
</evidence>
<dbReference type="AlphaFoldDB" id="K6ZVP2"/>
<dbReference type="EMBL" id="CP003837">
    <property type="protein sequence ID" value="AGH46923.1"/>
    <property type="molecule type" value="Genomic_DNA"/>
</dbReference>
<dbReference type="KEGG" id="gps:C427_4824"/>